<gene>
    <name evidence="2" type="ORF">T11_8723</name>
</gene>
<evidence type="ECO:0000313" key="3">
    <source>
        <dbReference type="Proteomes" id="UP000055024"/>
    </source>
</evidence>
<organism evidence="2 3">
    <name type="scientific">Trichinella zimbabwensis</name>
    <dbReference type="NCBI Taxonomy" id="268475"/>
    <lineage>
        <taxon>Eukaryota</taxon>
        <taxon>Metazoa</taxon>
        <taxon>Ecdysozoa</taxon>
        <taxon>Nematoda</taxon>
        <taxon>Enoplea</taxon>
        <taxon>Dorylaimia</taxon>
        <taxon>Trichinellida</taxon>
        <taxon>Trichinellidae</taxon>
        <taxon>Trichinella</taxon>
    </lineage>
</organism>
<dbReference type="EMBL" id="JYDP01000091">
    <property type="protein sequence ID" value="KRZ08144.1"/>
    <property type="molecule type" value="Genomic_DNA"/>
</dbReference>
<name>A0A0V1HD41_9BILA</name>
<evidence type="ECO:0000313" key="2">
    <source>
        <dbReference type="EMBL" id="KRZ08144.1"/>
    </source>
</evidence>
<comment type="caution">
    <text evidence="2">The sequence shown here is derived from an EMBL/GenBank/DDBJ whole genome shotgun (WGS) entry which is preliminary data.</text>
</comment>
<accession>A0A0V1HD41</accession>
<keyword evidence="3" id="KW-1185">Reference proteome</keyword>
<evidence type="ECO:0000256" key="1">
    <source>
        <dbReference type="SAM" id="MobiDB-lite"/>
    </source>
</evidence>
<sequence>MHSVTLQHTANDKNAKNSLAASKDASAKKVFTQCNLRPDRLQTCRQSDGLLDLLSNSHIHRASINDVNAFGHHWAKRYWIHPTMRALLASAMLSIAIQAFGKIMALKQPPQNYLGVVFDKV</sequence>
<proteinExistence type="predicted"/>
<dbReference type="AlphaFoldDB" id="A0A0V1HD41"/>
<feature type="region of interest" description="Disordered" evidence="1">
    <location>
        <begin position="1"/>
        <end position="28"/>
    </location>
</feature>
<dbReference type="Proteomes" id="UP000055024">
    <property type="component" value="Unassembled WGS sequence"/>
</dbReference>
<protein>
    <submittedName>
        <fullName evidence="2">Uncharacterized protein</fullName>
    </submittedName>
</protein>
<reference evidence="2 3" key="1">
    <citation type="submission" date="2015-01" db="EMBL/GenBank/DDBJ databases">
        <title>Evolution of Trichinella species and genotypes.</title>
        <authorList>
            <person name="Korhonen P.K."/>
            <person name="Edoardo P."/>
            <person name="Giuseppe L.R."/>
            <person name="Gasser R.B."/>
        </authorList>
    </citation>
    <scope>NUCLEOTIDE SEQUENCE [LARGE SCALE GENOMIC DNA]</scope>
    <source>
        <strain evidence="2">ISS1029</strain>
    </source>
</reference>